<dbReference type="EMBL" id="WNXC01000009">
    <property type="protein sequence ID" value="MBB2151397.1"/>
    <property type="molecule type" value="Genomic_DNA"/>
</dbReference>
<feature type="domain" description="RagB/SusD" evidence="6">
    <location>
        <begin position="288"/>
        <end position="550"/>
    </location>
</feature>
<dbReference type="Pfam" id="PF07980">
    <property type="entry name" value="SusD_RagB"/>
    <property type="match status" value="1"/>
</dbReference>
<gene>
    <name evidence="8" type="ORF">GM920_21025</name>
</gene>
<keyword evidence="3" id="KW-0732">Signal</keyword>
<dbReference type="RefSeq" id="WP_182961196.1">
    <property type="nucleotide sequence ID" value="NZ_WNXC01000009.1"/>
</dbReference>
<keyword evidence="5" id="KW-0998">Cell outer membrane</keyword>
<evidence type="ECO:0000256" key="1">
    <source>
        <dbReference type="ARBA" id="ARBA00004442"/>
    </source>
</evidence>
<accession>A0ABR6F1I1</accession>
<sequence length="558" mass="62391">MKKILYLPLVVFALSIQTSCKKSSLDRVPQDQISSATFWTSQNEARLALNGCYGYLNGGYSNVYDDGSSDNAYAQYPWESTATSVSAGDIDATLDLGYNSRYVFIRKYNYFLDNVDKVPMEDVMKRRFIAEARALRAITYFDLARTFGAVPLLTKSYVDPQETAVAPTAEADVIAFCLAELTSAAVDLPATYVGGTGNETGRITSGATWAIKSRIQMYYGKWADAVASTKVIMGMGYKLFRVTAVTPDILKDDYSSLVTFADAAEKEKFYKGLASYEQQFWTVNENSKEVILASQSITNSSYEYGNGLRTLLPPSDLGGWSSITPTQELVNAYWDKTGHTFAAPTAAQRATNYNNGKPTTTYFDEFKNRDTRLYASVLFPSNPWNSFNAGYTFTWGRGGNNNSKTGYNFKKMVDPAYIENDWDGAQDFPIIRYAEILLSYAEAQNEVSGPDASVYDALNDVRDRSGMPTVDQTVFNSKETVRELIRNERRIELAGEGQRNADIRRWNIGKNVMKSTYDLTNSIVQERNWQDKFKVMPYPQSALDHNANLKAAQSAKGY</sequence>
<evidence type="ECO:0000313" key="9">
    <source>
        <dbReference type="Proteomes" id="UP000636110"/>
    </source>
</evidence>
<dbReference type="Pfam" id="PF14322">
    <property type="entry name" value="SusD-like_3"/>
    <property type="match status" value="1"/>
</dbReference>
<keyword evidence="9" id="KW-1185">Reference proteome</keyword>
<evidence type="ECO:0000256" key="5">
    <source>
        <dbReference type="ARBA" id="ARBA00023237"/>
    </source>
</evidence>
<reference evidence="8 9" key="1">
    <citation type="submission" date="2019-11" db="EMBL/GenBank/DDBJ databases">
        <title>Description of Pedobacter sp. LMG 31462T.</title>
        <authorList>
            <person name="Carlier A."/>
            <person name="Qi S."/>
            <person name="Vandamme P."/>
        </authorList>
    </citation>
    <scope>NUCLEOTIDE SEQUENCE [LARGE SCALE GENOMIC DNA]</scope>
    <source>
        <strain evidence="8 9">LMG 31462</strain>
    </source>
</reference>
<organism evidence="8 9">
    <name type="scientific">Pedobacter gandavensis</name>
    <dbReference type="NCBI Taxonomy" id="2679963"/>
    <lineage>
        <taxon>Bacteria</taxon>
        <taxon>Pseudomonadati</taxon>
        <taxon>Bacteroidota</taxon>
        <taxon>Sphingobacteriia</taxon>
        <taxon>Sphingobacteriales</taxon>
        <taxon>Sphingobacteriaceae</taxon>
        <taxon>Pedobacter</taxon>
    </lineage>
</organism>
<protein>
    <submittedName>
        <fullName evidence="8">RagB/SusD family nutrient uptake outer membrane protein</fullName>
    </submittedName>
</protein>
<feature type="domain" description="SusD-like N-terminal" evidence="7">
    <location>
        <begin position="61"/>
        <end position="159"/>
    </location>
</feature>
<comment type="subcellular location">
    <subcellularLocation>
        <location evidence="1">Cell outer membrane</location>
    </subcellularLocation>
</comment>
<keyword evidence="4" id="KW-0472">Membrane</keyword>
<evidence type="ECO:0000259" key="7">
    <source>
        <dbReference type="Pfam" id="PF14322"/>
    </source>
</evidence>
<dbReference type="Proteomes" id="UP000636110">
    <property type="component" value="Unassembled WGS sequence"/>
</dbReference>
<dbReference type="InterPro" id="IPR033985">
    <property type="entry name" value="SusD-like_N"/>
</dbReference>
<comment type="similarity">
    <text evidence="2">Belongs to the SusD family.</text>
</comment>
<dbReference type="InterPro" id="IPR012944">
    <property type="entry name" value="SusD_RagB_dom"/>
</dbReference>
<evidence type="ECO:0000256" key="3">
    <source>
        <dbReference type="ARBA" id="ARBA00022729"/>
    </source>
</evidence>
<evidence type="ECO:0000259" key="6">
    <source>
        <dbReference type="Pfam" id="PF07980"/>
    </source>
</evidence>
<name>A0ABR6F1I1_9SPHI</name>
<proteinExistence type="inferred from homology"/>
<dbReference type="Gene3D" id="1.25.40.390">
    <property type="match status" value="1"/>
</dbReference>
<dbReference type="InterPro" id="IPR011990">
    <property type="entry name" value="TPR-like_helical_dom_sf"/>
</dbReference>
<comment type="caution">
    <text evidence="8">The sequence shown here is derived from an EMBL/GenBank/DDBJ whole genome shotgun (WGS) entry which is preliminary data.</text>
</comment>
<evidence type="ECO:0000256" key="2">
    <source>
        <dbReference type="ARBA" id="ARBA00006275"/>
    </source>
</evidence>
<evidence type="ECO:0000313" key="8">
    <source>
        <dbReference type="EMBL" id="MBB2151397.1"/>
    </source>
</evidence>
<dbReference type="SUPFAM" id="SSF48452">
    <property type="entry name" value="TPR-like"/>
    <property type="match status" value="1"/>
</dbReference>
<evidence type="ECO:0000256" key="4">
    <source>
        <dbReference type="ARBA" id="ARBA00023136"/>
    </source>
</evidence>